<name>A0ABM1Z458_AEDAL</name>
<dbReference type="RefSeq" id="XP_062702496.1">
    <property type="nucleotide sequence ID" value="XM_062846512.1"/>
</dbReference>
<dbReference type="Proteomes" id="UP000069940">
    <property type="component" value="Unassembled WGS sequence"/>
</dbReference>
<accession>A0ABM1Z458</accession>
<dbReference type="EnsemblMetazoa" id="AALFPA23_014926.R21629">
    <property type="protein sequence ID" value="AALFPA23_014926.P21629"/>
    <property type="gene ID" value="AALFPA23_014926"/>
</dbReference>
<feature type="region of interest" description="Disordered" evidence="1">
    <location>
        <begin position="204"/>
        <end position="295"/>
    </location>
</feature>
<feature type="domain" description="EB" evidence="2">
    <location>
        <begin position="98"/>
        <end position="152"/>
    </location>
</feature>
<feature type="compositionally biased region" description="Basic and acidic residues" evidence="1">
    <location>
        <begin position="250"/>
        <end position="259"/>
    </location>
</feature>
<dbReference type="InterPro" id="IPR006149">
    <property type="entry name" value="EB_dom"/>
</dbReference>
<dbReference type="PANTHER" id="PTHR39069">
    <property type="entry name" value="ECDYSONE-INDUCIBLE GENE E1, ISOFORM A"/>
    <property type="match status" value="1"/>
</dbReference>
<feature type="compositionally biased region" description="Basic and acidic residues" evidence="1">
    <location>
        <begin position="204"/>
        <end position="217"/>
    </location>
</feature>
<sequence length="636" mass="70094">MLIKLEPQGSFGLRVVNSKESRSVVWPCTTSADCAKVPDASCSIYGFCQCPAGHVFSTDVTRCLPERSYGLSCEEAVQCSHMLTGAKCEDKLCTCDTGYTYVRGRCRQLANLGEPCNADIDCFFSYNREAVVCKEGKCQCAPNFYLRSTNVCRREVTLGERCLVDQDCVGEDLECNNDFCVKKEAQTKTYRDIGVQAKPSCEEKKAQAETRVTRDHQQQTSVDVGGGGGGSSSSGCGTEGDANSGAAPKDLQDEKRKESNSSGATAKRVRLQSSADDTPTKDETTPGYGDTCSEETKPCEGVRYSVCQMGQCLCQEGFYPVGRVCKAEMGEYVEKEEDCGRLSNEEKFVNGRCVCSNHFFYNYNMRSCIKGVLGINTSCTQSSQCSPYGAAFCPAETPKRCTCYPYAEYDSSRQMCVGKKGYEQYCDTDEDCTLGNTRCSEVHTCVCRPNFFYVNERCKAKPGETCEVVDDCGFDKASCESEDTQQPKKCECMKGHLYHGNTCLKEAEVYEEECTANEQCQPLLGNLGKCIDEKCKCDETDTHFNDGKCHPKKGLDERCNLASECFVEDQADNVECRNSSCQCKFDYSPDVERQRCVRPSGKSSSDRPSALKVITLLLTSAAVLITGSALRDAYYA</sequence>
<dbReference type="PANTHER" id="PTHR39069:SF8">
    <property type="entry name" value="FI17111P1"/>
    <property type="match status" value="1"/>
</dbReference>
<evidence type="ECO:0000256" key="1">
    <source>
        <dbReference type="SAM" id="MobiDB-lite"/>
    </source>
</evidence>
<reference evidence="3" key="2">
    <citation type="submission" date="2025-05" db="UniProtKB">
        <authorList>
            <consortium name="EnsemblMetazoa"/>
        </authorList>
    </citation>
    <scope>IDENTIFICATION</scope>
    <source>
        <strain evidence="3">Foshan</strain>
    </source>
</reference>
<evidence type="ECO:0000259" key="2">
    <source>
        <dbReference type="Pfam" id="PF01683"/>
    </source>
</evidence>
<protein>
    <recommendedName>
        <fullName evidence="2">EB domain-containing protein</fullName>
    </recommendedName>
</protein>
<reference evidence="4" key="1">
    <citation type="journal article" date="2015" name="Proc. Natl. Acad. Sci. U.S.A.">
        <title>Genome sequence of the Asian Tiger mosquito, Aedes albopictus, reveals insights into its biology, genetics, and evolution.</title>
        <authorList>
            <person name="Chen X.G."/>
            <person name="Jiang X."/>
            <person name="Gu J."/>
            <person name="Xu M."/>
            <person name="Wu Y."/>
            <person name="Deng Y."/>
            <person name="Zhang C."/>
            <person name="Bonizzoni M."/>
            <person name="Dermauw W."/>
            <person name="Vontas J."/>
            <person name="Armbruster P."/>
            <person name="Huang X."/>
            <person name="Yang Y."/>
            <person name="Zhang H."/>
            <person name="He W."/>
            <person name="Peng H."/>
            <person name="Liu Y."/>
            <person name="Wu K."/>
            <person name="Chen J."/>
            <person name="Lirakis M."/>
            <person name="Topalis P."/>
            <person name="Van Leeuwen T."/>
            <person name="Hall A.B."/>
            <person name="Jiang X."/>
            <person name="Thorpe C."/>
            <person name="Mueller R.L."/>
            <person name="Sun C."/>
            <person name="Waterhouse R.M."/>
            <person name="Yan G."/>
            <person name="Tu Z.J."/>
            <person name="Fang X."/>
            <person name="James A.A."/>
        </authorList>
    </citation>
    <scope>NUCLEOTIDE SEQUENCE [LARGE SCALE GENOMIC DNA]</scope>
    <source>
        <strain evidence="4">Foshan</strain>
    </source>
</reference>
<dbReference type="Pfam" id="PF01683">
    <property type="entry name" value="EB"/>
    <property type="match status" value="2"/>
</dbReference>
<organism evidence="3 4">
    <name type="scientific">Aedes albopictus</name>
    <name type="common">Asian tiger mosquito</name>
    <name type="synonym">Stegomyia albopicta</name>
    <dbReference type="NCBI Taxonomy" id="7160"/>
    <lineage>
        <taxon>Eukaryota</taxon>
        <taxon>Metazoa</taxon>
        <taxon>Ecdysozoa</taxon>
        <taxon>Arthropoda</taxon>
        <taxon>Hexapoda</taxon>
        <taxon>Insecta</taxon>
        <taxon>Pterygota</taxon>
        <taxon>Neoptera</taxon>
        <taxon>Endopterygota</taxon>
        <taxon>Diptera</taxon>
        <taxon>Nematocera</taxon>
        <taxon>Culicoidea</taxon>
        <taxon>Culicidae</taxon>
        <taxon>Culicinae</taxon>
        <taxon>Aedini</taxon>
        <taxon>Aedes</taxon>
        <taxon>Stegomyia</taxon>
    </lineage>
</organism>
<dbReference type="GeneID" id="109419802"/>
<feature type="domain" description="EB" evidence="2">
    <location>
        <begin position="492"/>
        <end position="549"/>
    </location>
</feature>
<evidence type="ECO:0000313" key="3">
    <source>
        <dbReference type="EnsemblMetazoa" id="AALFPA23_014926.P21629"/>
    </source>
</evidence>
<keyword evidence="4" id="KW-1185">Reference proteome</keyword>
<proteinExistence type="predicted"/>
<evidence type="ECO:0000313" key="4">
    <source>
        <dbReference type="Proteomes" id="UP000069940"/>
    </source>
</evidence>